<protein>
    <submittedName>
        <fullName evidence="2">Uncharacterized protein</fullName>
    </submittedName>
</protein>
<evidence type="ECO:0000256" key="1">
    <source>
        <dbReference type="SAM" id="MobiDB-lite"/>
    </source>
</evidence>
<evidence type="ECO:0000313" key="2">
    <source>
        <dbReference type="EMBL" id="PSN91656.1"/>
    </source>
</evidence>
<dbReference type="EMBL" id="NEXJ01000041">
    <property type="protein sequence ID" value="PSN91656.1"/>
    <property type="molecule type" value="Genomic_DNA"/>
</dbReference>
<sequence length="70" mass="8014">MEEPRFPPHPRPPRRLRPAPRPLTLSLFRELARLRVKLAEKKVELAELLGVQLDGMSVDEEGKRLSPPPV</sequence>
<evidence type="ECO:0000313" key="3">
    <source>
        <dbReference type="Proteomes" id="UP000240490"/>
    </source>
</evidence>
<name>A0A2R6AZ69_9ARCH</name>
<dbReference type="Proteomes" id="UP000240490">
    <property type="component" value="Unassembled WGS sequence"/>
</dbReference>
<reference evidence="2 3" key="1">
    <citation type="submission" date="2017-04" db="EMBL/GenBank/DDBJ databases">
        <title>Novel microbial lineages endemic to geothermal iron-oxide mats fill important gaps in the evolutionary history of Archaea.</title>
        <authorList>
            <person name="Jay Z.J."/>
            <person name="Beam J.P."/>
            <person name="Dlakic M."/>
            <person name="Rusch D.B."/>
            <person name="Kozubal M.A."/>
            <person name="Inskeep W.P."/>
        </authorList>
    </citation>
    <scope>NUCLEOTIDE SEQUENCE [LARGE SCALE GENOMIC DNA]</scope>
    <source>
        <strain evidence="2">ECH_B_SAG-M15</strain>
    </source>
</reference>
<dbReference type="AlphaFoldDB" id="A0A2R6AZ69"/>
<proteinExistence type="predicted"/>
<organism evidence="2 3">
    <name type="scientific">Candidatus Marsarchaeota G2 archaeon ECH_B_SAG-M15</name>
    <dbReference type="NCBI Taxonomy" id="1978162"/>
    <lineage>
        <taxon>Archaea</taxon>
        <taxon>Candidatus Marsarchaeota</taxon>
        <taxon>Candidatus Marsarchaeota group 2</taxon>
    </lineage>
</organism>
<gene>
    <name evidence="2" type="ORF">B9Q08_02375</name>
</gene>
<accession>A0A2R6AZ69</accession>
<comment type="caution">
    <text evidence="2">The sequence shown here is derived from an EMBL/GenBank/DDBJ whole genome shotgun (WGS) entry which is preliminary data.</text>
</comment>
<feature type="region of interest" description="Disordered" evidence="1">
    <location>
        <begin position="1"/>
        <end position="20"/>
    </location>
</feature>